<gene>
    <name evidence="3" type="ORF">BCR37DRAFT_387874</name>
</gene>
<feature type="compositionally biased region" description="Low complexity" evidence="1">
    <location>
        <begin position="32"/>
        <end position="45"/>
    </location>
</feature>
<dbReference type="Proteomes" id="UP000193685">
    <property type="component" value="Unassembled WGS sequence"/>
</dbReference>
<dbReference type="GeneID" id="63787172"/>
<name>A0A1Y2FAC2_PROLT</name>
<proteinExistence type="predicted"/>
<dbReference type="RefSeq" id="XP_040724468.1">
    <property type="nucleotide sequence ID" value="XM_040870573.1"/>
</dbReference>
<feature type="chain" id="PRO_5012372733" evidence="2">
    <location>
        <begin position="29"/>
        <end position="415"/>
    </location>
</feature>
<evidence type="ECO:0000256" key="1">
    <source>
        <dbReference type="SAM" id="MobiDB-lite"/>
    </source>
</evidence>
<keyword evidence="4" id="KW-1185">Reference proteome</keyword>
<evidence type="ECO:0000256" key="2">
    <source>
        <dbReference type="SAM" id="SignalP"/>
    </source>
</evidence>
<feature type="region of interest" description="Disordered" evidence="1">
    <location>
        <begin position="32"/>
        <end position="75"/>
    </location>
</feature>
<evidence type="ECO:0000313" key="4">
    <source>
        <dbReference type="Proteomes" id="UP000193685"/>
    </source>
</evidence>
<reference evidence="3 4" key="1">
    <citation type="submission" date="2016-07" db="EMBL/GenBank/DDBJ databases">
        <title>Pervasive Adenine N6-methylation of Active Genes in Fungi.</title>
        <authorList>
            <consortium name="DOE Joint Genome Institute"/>
            <person name="Mondo S.J."/>
            <person name="Dannebaum R.O."/>
            <person name="Kuo R.C."/>
            <person name="Labutti K."/>
            <person name="Haridas S."/>
            <person name="Kuo A."/>
            <person name="Salamov A."/>
            <person name="Ahrendt S.R."/>
            <person name="Lipzen A."/>
            <person name="Sullivan W."/>
            <person name="Andreopoulos W.B."/>
            <person name="Clum A."/>
            <person name="Lindquist E."/>
            <person name="Daum C."/>
            <person name="Ramamoorthy G.K."/>
            <person name="Gryganskyi A."/>
            <person name="Culley D."/>
            <person name="Magnuson J.K."/>
            <person name="James T.Y."/>
            <person name="O'Malley M.A."/>
            <person name="Stajich J.E."/>
            <person name="Spatafora J.W."/>
            <person name="Visel A."/>
            <person name="Grigoriev I.V."/>
        </authorList>
    </citation>
    <scope>NUCLEOTIDE SEQUENCE [LARGE SCALE GENOMIC DNA]</scope>
    <source>
        <strain evidence="3 4">12-1054</strain>
    </source>
</reference>
<dbReference type="AlphaFoldDB" id="A0A1Y2FAC2"/>
<keyword evidence="2" id="KW-0732">Signal</keyword>
<accession>A0A1Y2FAC2</accession>
<comment type="caution">
    <text evidence="3">The sequence shown here is derived from an EMBL/GenBank/DDBJ whole genome shotgun (WGS) entry which is preliminary data.</text>
</comment>
<protein>
    <submittedName>
        <fullName evidence="3">Uncharacterized protein</fullName>
    </submittedName>
</protein>
<evidence type="ECO:0000313" key="3">
    <source>
        <dbReference type="EMBL" id="ORY80823.1"/>
    </source>
</evidence>
<sequence length="415" mass="45329">MRAPSAISYVWLFVTTLYLVLFLHNVTAAAGRTAGSSSSPAAAASSRKRAKPGSSIKPPPAGETANPSPGQVKPAKSAYHQKSFPVCRNVSVGYYGLFGKEPGPDQGAPGTSLAQFPNLPSTLVPASEGSCEIKCQEKIHQFEFALGNAIVRTLPICWASRRFSIVQRRARSMVCGAPVSLGCRLSSSLCECTFNLIIPEQLNETKLEMRHHRKKYFNGVGQTTSLCDMQRFPATMSDELDKKILVRESAVYKNSKSAEEEGKRSWPLFEWHSMPNEAVILGNSFTCPKPPAKIRPGREKPAGQWKKVITEVCLCPNNRDNGEGECSHKELICETISLTQAIDNLRRGGGGLFDVYMQKFPQLKDYVAPISGTAIATDQVPQQDWATLLTAVDSVRRKGLNIDLNVPAADEGDEL</sequence>
<feature type="signal peptide" evidence="2">
    <location>
        <begin position="1"/>
        <end position="28"/>
    </location>
</feature>
<dbReference type="EMBL" id="MCFI01000012">
    <property type="protein sequence ID" value="ORY80823.1"/>
    <property type="molecule type" value="Genomic_DNA"/>
</dbReference>
<organism evidence="3 4">
    <name type="scientific">Protomyces lactucae-debilis</name>
    <dbReference type="NCBI Taxonomy" id="2754530"/>
    <lineage>
        <taxon>Eukaryota</taxon>
        <taxon>Fungi</taxon>
        <taxon>Dikarya</taxon>
        <taxon>Ascomycota</taxon>
        <taxon>Taphrinomycotina</taxon>
        <taxon>Taphrinomycetes</taxon>
        <taxon>Taphrinales</taxon>
        <taxon>Protomycetaceae</taxon>
        <taxon>Protomyces</taxon>
    </lineage>
</organism>